<keyword evidence="1" id="KW-0175">Coiled coil</keyword>
<gene>
    <name evidence="2" type="primary">AVEN_110592_1</name>
    <name evidence="2" type="ORF">TNIN_418681</name>
</gene>
<evidence type="ECO:0000313" key="2">
    <source>
        <dbReference type="EMBL" id="GFY61910.1"/>
    </source>
</evidence>
<dbReference type="Proteomes" id="UP000886998">
    <property type="component" value="Unassembled WGS sequence"/>
</dbReference>
<dbReference type="InterPro" id="IPR005312">
    <property type="entry name" value="DUF1759"/>
</dbReference>
<dbReference type="EMBL" id="BMAV01013902">
    <property type="protein sequence ID" value="GFY61910.1"/>
    <property type="molecule type" value="Genomic_DNA"/>
</dbReference>
<sequence length="139" mass="15847">MAKPQIRKIDEDSSIPPEDKFQYRLQAVVPKSKAARVVEIFPATADNYPKAIAQLKDRFGREDLLVQIYVWDLLPMVMKYAVSGRATTDLPSLYGELESKIRALESYIKKYEVLTEQAKKAINILRENGFTDPNDPVSE</sequence>
<comment type="caution">
    <text evidence="2">The sequence shown here is derived from an EMBL/GenBank/DDBJ whole genome shotgun (WGS) entry which is preliminary data.</text>
</comment>
<evidence type="ECO:0000256" key="1">
    <source>
        <dbReference type="SAM" id="Coils"/>
    </source>
</evidence>
<dbReference type="Pfam" id="PF03564">
    <property type="entry name" value="DUF1759"/>
    <property type="match status" value="1"/>
</dbReference>
<evidence type="ECO:0000313" key="3">
    <source>
        <dbReference type="Proteomes" id="UP000886998"/>
    </source>
</evidence>
<protein>
    <submittedName>
        <fullName evidence="2">Integrase catalytic domain-containing protein</fullName>
    </submittedName>
</protein>
<accession>A0A8X7CD26</accession>
<name>A0A8X7CD26_9ARAC</name>
<proteinExistence type="predicted"/>
<feature type="coiled-coil region" evidence="1">
    <location>
        <begin position="97"/>
        <end position="128"/>
    </location>
</feature>
<keyword evidence="3" id="KW-1185">Reference proteome</keyword>
<dbReference type="AlphaFoldDB" id="A0A8X7CD26"/>
<reference evidence="2" key="1">
    <citation type="submission" date="2020-08" db="EMBL/GenBank/DDBJ databases">
        <title>Multicomponent nature underlies the extraordinary mechanical properties of spider dragline silk.</title>
        <authorList>
            <person name="Kono N."/>
            <person name="Nakamura H."/>
            <person name="Mori M."/>
            <person name="Yoshida Y."/>
            <person name="Ohtoshi R."/>
            <person name="Malay A.D."/>
            <person name="Moran D.A.P."/>
            <person name="Tomita M."/>
            <person name="Numata K."/>
            <person name="Arakawa K."/>
        </authorList>
    </citation>
    <scope>NUCLEOTIDE SEQUENCE</scope>
</reference>
<organism evidence="2 3">
    <name type="scientific">Trichonephila inaurata madagascariensis</name>
    <dbReference type="NCBI Taxonomy" id="2747483"/>
    <lineage>
        <taxon>Eukaryota</taxon>
        <taxon>Metazoa</taxon>
        <taxon>Ecdysozoa</taxon>
        <taxon>Arthropoda</taxon>
        <taxon>Chelicerata</taxon>
        <taxon>Arachnida</taxon>
        <taxon>Araneae</taxon>
        <taxon>Araneomorphae</taxon>
        <taxon>Entelegynae</taxon>
        <taxon>Araneoidea</taxon>
        <taxon>Nephilidae</taxon>
        <taxon>Trichonephila</taxon>
        <taxon>Trichonephila inaurata</taxon>
    </lineage>
</organism>
<dbReference type="OrthoDB" id="6434789at2759"/>